<proteinExistence type="predicted"/>
<feature type="compositionally biased region" description="Basic and acidic residues" evidence="1">
    <location>
        <begin position="145"/>
        <end position="155"/>
    </location>
</feature>
<feature type="compositionally biased region" description="Basic residues" evidence="1">
    <location>
        <begin position="186"/>
        <end position="203"/>
    </location>
</feature>
<evidence type="ECO:0000256" key="1">
    <source>
        <dbReference type="SAM" id="MobiDB-lite"/>
    </source>
</evidence>
<name>A0ABN9JNC2_9RALS</name>
<feature type="compositionally biased region" description="Basic residues" evidence="1">
    <location>
        <begin position="50"/>
        <end position="59"/>
    </location>
</feature>
<keyword evidence="3" id="KW-1185">Reference proteome</keyword>
<feature type="region of interest" description="Disordered" evidence="1">
    <location>
        <begin position="1"/>
        <end position="260"/>
    </location>
</feature>
<organism evidence="2 3">
    <name type="scientific">Ralstonia flaminis</name>
    <dbReference type="NCBI Taxonomy" id="3058597"/>
    <lineage>
        <taxon>Bacteria</taxon>
        <taxon>Pseudomonadati</taxon>
        <taxon>Pseudomonadota</taxon>
        <taxon>Betaproteobacteria</taxon>
        <taxon>Burkholderiales</taxon>
        <taxon>Burkholderiaceae</taxon>
        <taxon>Ralstonia</taxon>
    </lineage>
</organism>
<accession>A0ABN9JNC2</accession>
<feature type="compositionally biased region" description="Basic residues" evidence="1">
    <location>
        <begin position="1"/>
        <end position="10"/>
    </location>
</feature>
<dbReference type="EMBL" id="CATZLL010000006">
    <property type="protein sequence ID" value="CAJ0815055.1"/>
    <property type="molecule type" value="Genomic_DNA"/>
</dbReference>
<sequence>MQARAHRIAHTPRIDRRPSGTRPALRMAHGLCHGNPYPRHISRHPSALDKRRHARRHGPTHAQAGSAPRGGHHASTFHGQHPMGHAARGRRCRHCVGGHATHRPRRPQAIVLRGHRRRVRRRMASGRADCLPHRQCLGQQQRGRRGSELHDRAGHDPPTCTGSGRQYQRASAHRRRLRLREQQGAGRRRRNRRPLVGRRRYGNRRTLDGLRRRHHARPLPQQQIGPRHHAGTSSCDQQRDGTTLHEQQLAGPRSSARQIA</sequence>
<reference evidence="2 3" key="1">
    <citation type="submission" date="2023-07" db="EMBL/GenBank/DDBJ databases">
        <authorList>
            <person name="Peeters C."/>
        </authorList>
    </citation>
    <scope>NUCLEOTIDE SEQUENCE [LARGE SCALE GENOMIC DNA]</scope>
    <source>
        <strain evidence="2 3">LMG 18101</strain>
    </source>
</reference>
<evidence type="ECO:0000313" key="2">
    <source>
        <dbReference type="EMBL" id="CAJ0815055.1"/>
    </source>
</evidence>
<feature type="compositionally biased region" description="Basic residues" evidence="1">
    <location>
        <begin position="87"/>
        <end position="106"/>
    </location>
</feature>
<feature type="compositionally biased region" description="Basic residues" evidence="1">
    <location>
        <begin position="113"/>
        <end position="124"/>
    </location>
</feature>
<comment type="caution">
    <text evidence="2">The sequence shown here is derived from an EMBL/GenBank/DDBJ whole genome shotgun (WGS) entry which is preliminary data.</text>
</comment>
<protein>
    <submittedName>
        <fullName evidence="2">Uncharacterized protein</fullName>
    </submittedName>
</protein>
<evidence type="ECO:0000313" key="3">
    <source>
        <dbReference type="Proteomes" id="UP001189757"/>
    </source>
</evidence>
<dbReference type="Proteomes" id="UP001189757">
    <property type="component" value="Unassembled WGS sequence"/>
</dbReference>
<gene>
    <name evidence="2" type="ORF">LMG18101_02463</name>
</gene>